<protein>
    <submittedName>
        <fullName evidence="1">Uncharacterized protein</fullName>
    </submittedName>
</protein>
<evidence type="ECO:0000313" key="1">
    <source>
        <dbReference type="EMBL" id="KAH1175928.1"/>
    </source>
</evidence>
<gene>
    <name evidence="1" type="ORF">KIL84_020662</name>
</gene>
<evidence type="ECO:0000313" key="2">
    <source>
        <dbReference type="Proteomes" id="UP000827986"/>
    </source>
</evidence>
<dbReference type="Proteomes" id="UP000827986">
    <property type="component" value="Unassembled WGS sequence"/>
</dbReference>
<dbReference type="EMBL" id="JAHDVG010000475">
    <property type="protein sequence ID" value="KAH1175928.1"/>
    <property type="molecule type" value="Genomic_DNA"/>
</dbReference>
<name>A0A9D3XAR4_9SAUR</name>
<organism evidence="1 2">
    <name type="scientific">Mauremys mutica</name>
    <name type="common">yellowpond turtle</name>
    <dbReference type="NCBI Taxonomy" id="74926"/>
    <lineage>
        <taxon>Eukaryota</taxon>
        <taxon>Metazoa</taxon>
        <taxon>Chordata</taxon>
        <taxon>Craniata</taxon>
        <taxon>Vertebrata</taxon>
        <taxon>Euteleostomi</taxon>
        <taxon>Archelosauria</taxon>
        <taxon>Testudinata</taxon>
        <taxon>Testudines</taxon>
        <taxon>Cryptodira</taxon>
        <taxon>Durocryptodira</taxon>
        <taxon>Testudinoidea</taxon>
        <taxon>Geoemydidae</taxon>
        <taxon>Geoemydinae</taxon>
        <taxon>Mauremys</taxon>
    </lineage>
</organism>
<reference evidence="1" key="1">
    <citation type="submission" date="2021-09" db="EMBL/GenBank/DDBJ databases">
        <title>The genome of Mauremys mutica provides insights into the evolution of semi-aquatic lifestyle.</title>
        <authorList>
            <person name="Gong S."/>
            <person name="Gao Y."/>
        </authorList>
    </citation>
    <scope>NUCLEOTIDE SEQUENCE</scope>
    <source>
        <strain evidence="1">MM-2020</strain>
        <tissue evidence="1">Muscle</tissue>
    </source>
</reference>
<keyword evidence="2" id="KW-1185">Reference proteome</keyword>
<comment type="caution">
    <text evidence="1">The sequence shown here is derived from an EMBL/GenBank/DDBJ whole genome shotgun (WGS) entry which is preliminary data.</text>
</comment>
<proteinExistence type="predicted"/>
<sequence>MLCKSKGCESQVLHKFGHTPNGFGLISEFLLILGARWPCLGACPWKLDGHTQACTVLVSPKLKPRGQSVLEPTREHENTSRTLYLLLRVPAPGQVAGLRLTA</sequence>
<accession>A0A9D3XAR4</accession>
<dbReference type="AlphaFoldDB" id="A0A9D3XAR4"/>